<keyword evidence="3" id="KW-1185">Reference proteome</keyword>
<proteinExistence type="predicted"/>
<feature type="compositionally biased region" description="Polar residues" evidence="1">
    <location>
        <begin position="51"/>
        <end position="60"/>
    </location>
</feature>
<evidence type="ECO:0000313" key="2">
    <source>
        <dbReference type="EMBL" id="GAA3526500.1"/>
    </source>
</evidence>
<gene>
    <name evidence="2" type="ORF">GCM10022394_02010</name>
</gene>
<evidence type="ECO:0000256" key="1">
    <source>
        <dbReference type="SAM" id="MobiDB-lite"/>
    </source>
</evidence>
<protein>
    <submittedName>
        <fullName evidence="2">Uncharacterized protein</fullName>
    </submittedName>
</protein>
<dbReference type="EMBL" id="BAABCX010000001">
    <property type="protein sequence ID" value="GAA3526500.1"/>
    <property type="molecule type" value="Genomic_DNA"/>
</dbReference>
<accession>A0ABP6V3I3</accession>
<evidence type="ECO:0000313" key="3">
    <source>
        <dbReference type="Proteomes" id="UP001500795"/>
    </source>
</evidence>
<comment type="caution">
    <text evidence="2">The sequence shown here is derived from an EMBL/GenBank/DDBJ whole genome shotgun (WGS) entry which is preliminary data.</text>
</comment>
<sequence length="66" mass="6986">MFRYCALITLRGKALAVEFGDPTSAFSNAATERPGLSALRVAPCRGGDDIMNSTGTQPRPSLTDVI</sequence>
<reference evidence="3" key="1">
    <citation type="journal article" date="2019" name="Int. J. Syst. Evol. Microbiol.">
        <title>The Global Catalogue of Microorganisms (GCM) 10K type strain sequencing project: providing services to taxonomists for standard genome sequencing and annotation.</title>
        <authorList>
            <consortium name="The Broad Institute Genomics Platform"/>
            <consortium name="The Broad Institute Genome Sequencing Center for Infectious Disease"/>
            <person name="Wu L."/>
            <person name="Ma J."/>
        </authorList>
    </citation>
    <scope>NUCLEOTIDE SEQUENCE [LARGE SCALE GENOMIC DNA]</scope>
    <source>
        <strain evidence="3">JCM 17110</strain>
    </source>
</reference>
<organism evidence="2 3">
    <name type="scientific">Zobellella aerophila</name>
    <dbReference type="NCBI Taxonomy" id="870480"/>
    <lineage>
        <taxon>Bacteria</taxon>
        <taxon>Pseudomonadati</taxon>
        <taxon>Pseudomonadota</taxon>
        <taxon>Gammaproteobacteria</taxon>
        <taxon>Aeromonadales</taxon>
        <taxon>Aeromonadaceae</taxon>
        <taxon>Zobellella</taxon>
    </lineage>
</organism>
<dbReference type="Proteomes" id="UP001500795">
    <property type="component" value="Unassembled WGS sequence"/>
</dbReference>
<name>A0ABP6V3I3_9GAMM</name>
<feature type="region of interest" description="Disordered" evidence="1">
    <location>
        <begin position="47"/>
        <end position="66"/>
    </location>
</feature>